<dbReference type="PANTHER" id="PTHR43791:SF36">
    <property type="entry name" value="TRANSPORTER, PUTATIVE (AFU_ORTHOLOGUE AFUA_6G08340)-RELATED"/>
    <property type="match status" value="1"/>
</dbReference>
<keyword evidence="11" id="KW-1185">Reference proteome</keyword>
<feature type="transmembrane region" description="Helical" evidence="8">
    <location>
        <begin position="381"/>
        <end position="405"/>
    </location>
</feature>
<dbReference type="FunFam" id="1.20.1250.20:FF:000018">
    <property type="entry name" value="MFS transporter permease"/>
    <property type="match status" value="1"/>
</dbReference>
<keyword evidence="3 8" id="KW-0812">Transmembrane</keyword>
<feature type="transmembrane region" description="Helical" evidence="8">
    <location>
        <begin position="189"/>
        <end position="212"/>
    </location>
</feature>
<feature type="transmembrane region" description="Helical" evidence="8">
    <location>
        <begin position="349"/>
        <end position="369"/>
    </location>
</feature>
<feature type="transmembrane region" description="Helical" evidence="8">
    <location>
        <begin position="27"/>
        <end position="44"/>
    </location>
</feature>
<comment type="subcellular location">
    <subcellularLocation>
        <location evidence="1">Membrane</location>
        <topology evidence="1">Multi-pass membrane protein</topology>
    </subcellularLocation>
</comment>
<dbReference type="Pfam" id="PF07690">
    <property type="entry name" value="MFS_1"/>
    <property type="match status" value="1"/>
</dbReference>
<keyword evidence="4 8" id="KW-1133">Transmembrane helix</keyword>
<comment type="function">
    <text evidence="6">Component of the tartrate utilization system and may allow entry of tartrate and tartrate dehydrogenase.</text>
</comment>
<evidence type="ECO:0000256" key="6">
    <source>
        <dbReference type="ARBA" id="ARBA00058119"/>
    </source>
</evidence>
<keyword evidence="5 8" id="KW-0472">Membrane</keyword>
<dbReference type="Proteomes" id="UP000494363">
    <property type="component" value="Unassembled WGS sequence"/>
</dbReference>
<dbReference type="InterPro" id="IPR036259">
    <property type="entry name" value="MFS_trans_sf"/>
</dbReference>
<dbReference type="GO" id="GO:0022857">
    <property type="term" value="F:transmembrane transporter activity"/>
    <property type="evidence" value="ECO:0007669"/>
    <property type="project" value="InterPro"/>
</dbReference>
<evidence type="ECO:0000256" key="7">
    <source>
        <dbReference type="ARBA" id="ARBA00074139"/>
    </source>
</evidence>
<dbReference type="RefSeq" id="WP_175227393.1">
    <property type="nucleotide sequence ID" value="NZ_CADIKH010000013.1"/>
</dbReference>
<evidence type="ECO:0000256" key="3">
    <source>
        <dbReference type="ARBA" id="ARBA00022692"/>
    </source>
</evidence>
<dbReference type="EMBL" id="CADIKH010000013">
    <property type="protein sequence ID" value="CAB3757847.1"/>
    <property type="molecule type" value="Genomic_DNA"/>
</dbReference>
<feature type="transmembrane region" description="Helical" evidence="8">
    <location>
        <begin position="155"/>
        <end position="177"/>
    </location>
</feature>
<dbReference type="PANTHER" id="PTHR43791">
    <property type="entry name" value="PERMEASE-RELATED"/>
    <property type="match status" value="1"/>
</dbReference>
<feature type="transmembrane region" description="Helical" evidence="8">
    <location>
        <begin position="324"/>
        <end position="343"/>
    </location>
</feature>
<accession>A0A6J5DW17</accession>
<dbReference type="GO" id="GO:0016020">
    <property type="term" value="C:membrane"/>
    <property type="evidence" value="ECO:0007669"/>
    <property type="project" value="UniProtKB-SubCell"/>
</dbReference>
<evidence type="ECO:0000259" key="9">
    <source>
        <dbReference type="PROSITE" id="PS50850"/>
    </source>
</evidence>
<proteinExistence type="predicted"/>
<name>A0A6J5DW17_9BURK</name>
<organism evidence="10 11">
    <name type="scientific">Paraburkholderia humisilvae</name>
    <dbReference type="NCBI Taxonomy" id="627669"/>
    <lineage>
        <taxon>Bacteria</taxon>
        <taxon>Pseudomonadati</taxon>
        <taxon>Pseudomonadota</taxon>
        <taxon>Betaproteobacteria</taxon>
        <taxon>Burkholderiales</taxon>
        <taxon>Burkholderiaceae</taxon>
        <taxon>Paraburkholderia</taxon>
    </lineage>
</organism>
<protein>
    <recommendedName>
        <fullName evidence="7">Putative tartrate transporter</fullName>
    </recommendedName>
</protein>
<evidence type="ECO:0000313" key="11">
    <source>
        <dbReference type="Proteomes" id="UP000494363"/>
    </source>
</evidence>
<dbReference type="InterPro" id="IPR011701">
    <property type="entry name" value="MFS"/>
</dbReference>
<dbReference type="CDD" id="cd17319">
    <property type="entry name" value="MFS_ExuT_GudP_like"/>
    <property type="match status" value="1"/>
</dbReference>
<evidence type="ECO:0000256" key="8">
    <source>
        <dbReference type="SAM" id="Phobius"/>
    </source>
</evidence>
<feature type="transmembrane region" description="Helical" evidence="8">
    <location>
        <begin position="287"/>
        <end position="312"/>
    </location>
</feature>
<evidence type="ECO:0000256" key="5">
    <source>
        <dbReference type="ARBA" id="ARBA00023136"/>
    </source>
</evidence>
<keyword evidence="2" id="KW-0813">Transport</keyword>
<dbReference type="Gene3D" id="1.20.1250.20">
    <property type="entry name" value="MFS general substrate transporter like domains"/>
    <property type="match status" value="2"/>
</dbReference>
<feature type="transmembrane region" description="Helical" evidence="8">
    <location>
        <begin position="411"/>
        <end position="432"/>
    </location>
</feature>
<dbReference type="InterPro" id="IPR020846">
    <property type="entry name" value="MFS_dom"/>
</dbReference>
<dbReference type="SUPFAM" id="SSF103473">
    <property type="entry name" value="MFS general substrate transporter"/>
    <property type="match status" value="1"/>
</dbReference>
<dbReference type="PROSITE" id="PS50850">
    <property type="entry name" value="MFS"/>
    <property type="match status" value="1"/>
</dbReference>
<feature type="transmembrane region" description="Helical" evidence="8">
    <location>
        <begin position="121"/>
        <end position="143"/>
    </location>
</feature>
<sequence length="449" mass="48073">MADLQSRESHARESQARELQARVVRKLTWRILPFVMLLYFVSFLDRVNVGFAALSMNKAIGLTPTLFGLGGGIFFLGYFLCEVPSNLILNKVGARIWIARVMITWGLVSAASAFVTGPTSFYVMRFLLGVAEAGFFPGIILYLTQWFPARQRAVAAAAFMAAAPLSSALGSPISGALMELPMMGGLANWQWLFVIEAVPAVLLGFAVLKVLIDKPEQAPWLAPDERDWLLGTLREESRERGRHAGHTAGAWRALADPRVLVMAMIYFGTSAGLYTLGLWAPQIIRQFGFSAFGTGMLNAIPNGLAVLGMVLWARHSDRKEERAWHVIIPCVAAGLGLAFAGMAQTVVEVVLALIIVNVGISAAKAPLWAMPASFLSGAGAAAGIAMINSVGNLGGFVGPFVIGWLKQLTGGYAAGLYVVAAFVTLFAVLTLAMNRRSGRAAATITGSRL</sequence>
<evidence type="ECO:0000256" key="1">
    <source>
        <dbReference type="ARBA" id="ARBA00004141"/>
    </source>
</evidence>
<gene>
    <name evidence="10" type="primary">ttuB_2</name>
    <name evidence="10" type="ORF">LMG29542_03160</name>
</gene>
<reference evidence="10 11" key="1">
    <citation type="submission" date="2020-04" db="EMBL/GenBank/DDBJ databases">
        <authorList>
            <person name="De Canck E."/>
        </authorList>
    </citation>
    <scope>NUCLEOTIDE SEQUENCE [LARGE SCALE GENOMIC DNA]</scope>
    <source>
        <strain evidence="10 11">LMG 29542</strain>
    </source>
</reference>
<dbReference type="AlphaFoldDB" id="A0A6J5DW17"/>
<evidence type="ECO:0000313" key="10">
    <source>
        <dbReference type="EMBL" id="CAB3757847.1"/>
    </source>
</evidence>
<dbReference type="FunFam" id="1.20.1250.20:FF:000126">
    <property type="entry name" value="MFS transporter permease"/>
    <property type="match status" value="1"/>
</dbReference>
<feature type="transmembrane region" description="Helical" evidence="8">
    <location>
        <begin position="259"/>
        <end position="281"/>
    </location>
</feature>
<evidence type="ECO:0000256" key="2">
    <source>
        <dbReference type="ARBA" id="ARBA00022448"/>
    </source>
</evidence>
<feature type="transmembrane region" description="Helical" evidence="8">
    <location>
        <begin position="92"/>
        <end position="115"/>
    </location>
</feature>
<feature type="transmembrane region" description="Helical" evidence="8">
    <location>
        <begin position="59"/>
        <end position="80"/>
    </location>
</feature>
<feature type="domain" description="Major facilitator superfamily (MFS) profile" evidence="9">
    <location>
        <begin position="31"/>
        <end position="438"/>
    </location>
</feature>
<evidence type="ECO:0000256" key="4">
    <source>
        <dbReference type="ARBA" id="ARBA00022989"/>
    </source>
</evidence>